<comment type="caution">
    <text evidence="6">The sequence shown here is derived from an EMBL/GenBank/DDBJ whole genome shotgun (WGS) entry which is preliminary data.</text>
</comment>
<evidence type="ECO:0000259" key="5">
    <source>
        <dbReference type="PROSITE" id="PS50977"/>
    </source>
</evidence>
<dbReference type="PROSITE" id="PS50977">
    <property type="entry name" value="HTH_TETR_2"/>
    <property type="match status" value="1"/>
</dbReference>
<accession>A0ABT9BQU4</accession>
<dbReference type="Pfam" id="PF00440">
    <property type="entry name" value="TetR_N"/>
    <property type="match status" value="1"/>
</dbReference>
<proteinExistence type="predicted"/>
<dbReference type="PANTHER" id="PTHR30055:SF234">
    <property type="entry name" value="HTH-TYPE TRANSCRIPTIONAL REGULATOR BETI"/>
    <property type="match status" value="1"/>
</dbReference>
<dbReference type="InterPro" id="IPR036271">
    <property type="entry name" value="Tet_transcr_reg_TetR-rel_C_sf"/>
</dbReference>
<evidence type="ECO:0000313" key="7">
    <source>
        <dbReference type="Proteomes" id="UP001241072"/>
    </source>
</evidence>
<sequence>MTTIDDVVRRPQRADARRNFDALLAAARDVFAQDGAQGSLEEIARRAGVGIGTLYRNFATREDLLEAVYVGEIQALVRVAESVESAEPWSALETWLLRFTEYLRTKRALVEGLNRDSEVMAVCRATMYSAGRPILDRAQAAGVARADISIEDAVRMLAGVSGAAFDSPEQRARVLSIAIDALRAR</sequence>
<dbReference type="EMBL" id="JAUQUB010000005">
    <property type="protein sequence ID" value="MDO7883355.1"/>
    <property type="molecule type" value="Genomic_DNA"/>
</dbReference>
<gene>
    <name evidence="6" type="ORF">Q5716_14065</name>
</gene>
<keyword evidence="3" id="KW-0804">Transcription</keyword>
<dbReference type="PRINTS" id="PR00455">
    <property type="entry name" value="HTHTETR"/>
</dbReference>
<dbReference type="RefSeq" id="WP_305003784.1">
    <property type="nucleotide sequence ID" value="NZ_JAUQUB010000005.1"/>
</dbReference>
<dbReference type="PANTHER" id="PTHR30055">
    <property type="entry name" value="HTH-TYPE TRANSCRIPTIONAL REGULATOR RUTR"/>
    <property type="match status" value="1"/>
</dbReference>
<dbReference type="InterPro" id="IPR050109">
    <property type="entry name" value="HTH-type_TetR-like_transc_reg"/>
</dbReference>
<dbReference type="Proteomes" id="UP001241072">
    <property type="component" value="Unassembled WGS sequence"/>
</dbReference>
<dbReference type="Pfam" id="PF21597">
    <property type="entry name" value="TetR_C_43"/>
    <property type="match status" value="1"/>
</dbReference>
<reference evidence="6 7" key="1">
    <citation type="submission" date="2023-07" db="EMBL/GenBank/DDBJ databases">
        <title>Protaetiibacter sp. nov WY-16 isolated from soil.</title>
        <authorList>
            <person name="Liu B."/>
            <person name="Wan Y."/>
        </authorList>
    </citation>
    <scope>NUCLEOTIDE SEQUENCE [LARGE SCALE GENOMIC DNA]</scope>
    <source>
        <strain evidence="6 7">WY-16</strain>
    </source>
</reference>
<keyword evidence="1" id="KW-0805">Transcription regulation</keyword>
<feature type="domain" description="HTH tetR-type" evidence="5">
    <location>
        <begin position="17"/>
        <end position="76"/>
    </location>
</feature>
<keyword evidence="7" id="KW-1185">Reference proteome</keyword>
<evidence type="ECO:0000256" key="3">
    <source>
        <dbReference type="ARBA" id="ARBA00023163"/>
    </source>
</evidence>
<dbReference type="Gene3D" id="1.10.357.10">
    <property type="entry name" value="Tetracycline Repressor, domain 2"/>
    <property type="match status" value="1"/>
</dbReference>
<feature type="DNA-binding region" description="H-T-H motif" evidence="4">
    <location>
        <begin position="39"/>
        <end position="58"/>
    </location>
</feature>
<keyword evidence="2 4" id="KW-0238">DNA-binding</keyword>
<protein>
    <submittedName>
        <fullName evidence="6">Helix-turn-helix domain-containing protein</fullName>
    </submittedName>
</protein>
<name>A0ABT9BQU4_9MICO</name>
<evidence type="ECO:0000313" key="6">
    <source>
        <dbReference type="EMBL" id="MDO7883355.1"/>
    </source>
</evidence>
<dbReference type="SUPFAM" id="SSF48498">
    <property type="entry name" value="Tetracyclin repressor-like, C-terminal domain"/>
    <property type="match status" value="1"/>
</dbReference>
<evidence type="ECO:0000256" key="2">
    <source>
        <dbReference type="ARBA" id="ARBA00023125"/>
    </source>
</evidence>
<dbReference type="InterPro" id="IPR001647">
    <property type="entry name" value="HTH_TetR"/>
</dbReference>
<evidence type="ECO:0000256" key="4">
    <source>
        <dbReference type="PROSITE-ProRule" id="PRU00335"/>
    </source>
</evidence>
<organism evidence="6 7">
    <name type="scientific">Antiquaquibacter soli</name>
    <dbReference type="NCBI Taxonomy" id="3064523"/>
    <lineage>
        <taxon>Bacteria</taxon>
        <taxon>Bacillati</taxon>
        <taxon>Actinomycetota</taxon>
        <taxon>Actinomycetes</taxon>
        <taxon>Micrococcales</taxon>
        <taxon>Microbacteriaceae</taxon>
        <taxon>Antiquaquibacter</taxon>
    </lineage>
</organism>
<dbReference type="SUPFAM" id="SSF46689">
    <property type="entry name" value="Homeodomain-like"/>
    <property type="match status" value="1"/>
</dbReference>
<dbReference type="InterPro" id="IPR009057">
    <property type="entry name" value="Homeodomain-like_sf"/>
</dbReference>
<dbReference type="InterPro" id="IPR049445">
    <property type="entry name" value="TetR_SbtR-like_C"/>
</dbReference>
<evidence type="ECO:0000256" key="1">
    <source>
        <dbReference type="ARBA" id="ARBA00023015"/>
    </source>
</evidence>